<sequence>MPLNANFQLRPSKASGPANQLTQMIGTGKKYEWQELCQCRVTVWNSIRTPGLLLRGPPPYPPGADSAWPNLITLLKRAEPPADRGQWSLHSGMEKQRMRKKESRSNVTGGVEKK</sequence>
<evidence type="ECO:0000256" key="1">
    <source>
        <dbReference type="SAM" id="MobiDB-lite"/>
    </source>
</evidence>
<protein>
    <submittedName>
        <fullName evidence="2">Uncharacterized protein</fullName>
    </submittedName>
</protein>
<dbReference type="EMBL" id="JAACXV010014381">
    <property type="protein sequence ID" value="KAF7267837.1"/>
    <property type="molecule type" value="Genomic_DNA"/>
</dbReference>
<keyword evidence="3" id="KW-1185">Reference proteome</keyword>
<dbReference type="AlphaFoldDB" id="A0A834I6A1"/>
<gene>
    <name evidence="2" type="ORF">GWI33_018964</name>
</gene>
<reference evidence="2" key="1">
    <citation type="submission" date="2020-08" db="EMBL/GenBank/DDBJ databases">
        <title>Genome sequencing and assembly of the red palm weevil Rhynchophorus ferrugineus.</title>
        <authorList>
            <person name="Dias G.B."/>
            <person name="Bergman C.M."/>
            <person name="Manee M."/>
        </authorList>
    </citation>
    <scope>NUCLEOTIDE SEQUENCE</scope>
    <source>
        <strain evidence="2">AA-2017</strain>
        <tissue evidence="2">Whole larva</tissue>
    </source>
</reference>
<feature type="region of interest" description="Disordered" evidence="1">
    <location>
        <begin position="79"/>
        <end position="114"/>
    </location>
</feature>
<accession>A0A834I6A1</accession>
<name>A0A834I6A1_RHYFE</name>
<proteinExistence type="predicted"/>
<evidence type="ECO:0000313" key="3">
    <source>
        <dbReference type="Proteomes" id="UP000625711"/>
    </source>
</evidence>
<comment type="caution">
    <text evidence="2">The sequence shown here is derived from an EMBL/GenBank/DDBJ whole genome shotgun (WGS) entry which is preliminary data.</text>
</comment>
<evidence type="ECO:0000313" key="2">
    <source>
        <dbReference type="EMBL" id="KAF7267837.1"/>
    </source>
</evidence>
<organism evidence="2 3">
    <name type="scientific">Rhynchophorus ferrugineus</name>
    <name type="common">Red palm weevil</name>
    <name type="synonym">Curculio ferrugineus</name>
    <dbReference type="NCBI Taxonomy" id="354439"/>
    <lineage>
        <taxon>Eukaryota</taxon>
        <taxon>Metazoa</taxon>
        <taxon>Ecdysozoa</taxon>
        <taxon>Arthropoda</taxon>
        <taxon>Hexapoda</taxon>
        <taxon>Insecta</taxon>
        <taxon>Pterygota</taxon>
        <taxon>Neoptera</taxon>
        <taxon>Endopterygota</taxon>
        <taxon>Coleoptera</taxon>
        <taxon>Polyphaga</taxon>
        <taxon>Cucujiformia</taxon>
        <taxon>Curculionidae</taxon>
        <taxon>Dryophthorinae</taxon>
        <taxon>Rhynchophorus</taxon>
    </lineage>
</organism>
<dbReference type="Proteomes" id="UP000625711">
    <property type="component" value="Unassembled WGS sequence"/>
</dbReference>